<gene>
    <name evidence="4" type="ORF">FHS03_002436</name>
</gene>
<evidence type="ECO:0000256" key="2">
    <source>
        <dbReference type="SAM" id="SignalP"/>
    </source>
</evidence>
<dbReference type="PANTHER" id="PTHR35936">
    <property type="entry name" value="MEMBRANE-BOUND LYTIC MUREIN TRANSGLYCOSYLASE F"/>
    <property type="match status" value="1"/>
</dbReference>
<reference evidence="4 5" key="1">
    <citation type="submission" date="2020-08" db="EMBL/GenBank/DDBJ databases">
        <title>Genomic Encyclopedia of Type Strains, Phase III (KMG-III): the genomes of soil and plant-associated and newly described type strains.</title>
        <authorList>
            <person name="Whitman W."/>
        </authorList>
    </citation>
    <scope>NUCLEOTIDE SEQUENCE [LARGE SCALE GENOMIC DNA]</scope>
    <source>
        <strain evidence="4 5">CECT 8897</strain>
    </source>
</reference>
<dbReference type="Proteomes" id="UP000541535">
    <property type="component" value="Unassembled WGS sequence"/>
</dbReference>
<protein>
    <submittedName>
        <fullName evidence="4">ABC-type amino acid transport substrate-binding protein</fullName>
    </submittedName>
</protein>
<dbReference type="InterPro" id="IPR001638">
    <property type="entry name" value="Solute-binding_3/MltF_N"/>
</dbReference>
<evidence type="ECO:0000313" key="4">
    <source>
        <dbReference type="EMBL" id="MBB3119384.1"/>
    </source>
</evidence>
<keyword evidence="5" id="KW-1185">Reference proteome</keyword>
<dbReference type="AlphaFoldDB" id="A0A7W5BA51"/>
<feature type="chain" id="PRO_5030709300" evidence="2">
    <location>
        <begin position="26"/>
        <end position="245"/>
    </location>
</feature>
<evidence type="ECO:0000256" key="1">
    <source>
        <dbReference type="ARBA" id="ARBA00022729"/>
    </source>
</evidence>
<dbReference type="Gene3D" id="3.40.190.10">
    <property type="entry name" value="Periplasmic binding protein-like II"/>
    <property type="match status" value="2"/>
</dbReference>
<dbReference type="SUPFAM" id="SSF53850">
    <property type="entry name" value="Periplasmic binding protein-like II"/>
    <property type="match status" value="1"/>
</dbReference>
<dbReference type="EMBL" id="JACHXD010000006">
    <property type="protein sequence ID" value="MBB3119384.1"/>
    <property type="molecule type" value="Genomic_DNA"/>
</dbReference>
<dbReference type="RefSeq" id="WP_183441227.1">
    <property type="nucleotide sequence ID" value="NZ_JACHXD010000006.1"/>
</dbReference>
<proteinExistence type="predicted"/>
<feature type="signal peptide" evidence="2">
    <location>
        <begin position="1"/>
        <end position="25"/>
    </location>
</feature>
<dbReference type="SMART" id="SM00062">
    <property type="entry name" value="PBPb"/>
    <property type="match status" value="1"/>
</dbReference>
<dbReference type="Pfam" id="PF00497">
    <property type="entry name" value="SBP_bac_3"/>
    <property type="match status" value="1"/>
</dbReference>
<organism evidence="4 5">
    <name type="scientific">Pseudoduganella violacea</name>
    <dbReference type="NCBI Taxonomy" id="1715466"/>
    <lineage>
        <taxon>Bacteria</taxon>
        <taxon>Pseudomonadati</taxon>
        <taxon>Pseudomonadota</taxon>
        <taxon>Betaproteobacteria</taxon>
        <taxon>Burkholderiales</taxon>
        <taxon>Oxalobacteraceae</taxon>
        <taxon>Telluria group</taxon>
        <taxon>Pseudoduganella</taxon>
    </lineage>
</organism>
<feature type="domain" description="Solute-binding protein family 3/N-terminal" evidence="3">
    <location>
        <begin position="29"/>
        <end position="245"/>
    </location>
</feature>
<sequence>MTFRHLRRTACSLLAALLLAAPALADPGRLIVLVATGTEMPISEFRAGELVGGIHKDLGEALAQQLGRRAQFLAMPRKRIAQTLEVGRADVLCMYMPEWLPGSFYWSSPFFPVTELLVSDRRWPRPLTVADVGGQQIATVLGYHYPELEHALGAEFVRADGPSNEINLRKLGLGRVRHAATLKALLDYRLKLGDRLEIHPPLHVKTYLTRCAVSEKSGVTLADVNAAIAGMHRDGVIHRIVSNYQ</sequence>
<comment type="caution">
    <text evidence="4">The sequence shown here is derived from an EMBL/GenBank/DDBJ whole genome shotgun (WGS) entry which is preliminary data.</text>
</comment>
<evidence type="ECO:0000259" key="3">
    <source>
        <dbReference type="SMART" id="SM00062"/>
    </source>
</evidence>
<dbReference type="PANTHER" id="PTHR35936:SF6">
    <property type="entry name" value="AMINO ACID ABC TRANSPORTER SUBSTRATE-BINDING PAAT FAMILY PROTEIN"/>
    <property type="match status" value="1"/>
</dbReference>
<keyword evidence="1 2" id="KW-0732">Signal</keyword>
<accession>A0A7W5BA51</accession>
<name>A0A7W5BA51_9BURK</name>
<evidence type="ECO:0000313" key="5">
    <source>
        <dbReference type="Proteomes" id="UP000541535"/>
    </source>
</evidence>